<name>A0ABQ7U8F0_SOLTU</name>
<protein>
    <submittedName>
        <fullName evidence="1">Uncharacterized protein</fullName>
    </submittedName>
</protein>
<dbReference type="Proteomes" id="UP000826656">
    <property type="component" value="Unassembled WGS sequence"/>
</dbReference>
<organism evidence="1 2">
    <name type="scientific">Solanum tuberosum</name>
    <name type="common">Potato</name>
    <dbReference type="NCBI Taxonomy" id="4113"/>
    <lineage>
        <taxon>Eukaryota</taxon>
        <taxon>Viridiplantae</taxon>
        <taxon>Streptophyta</taxon>
        <taxon>Embryophyta</taxon>
        <taxon>Tracheophyta</taxon>
        <taxon>Spermatophyta</taxon>
        <taxon>Magnoliopsida</taxon>
        <taxon>eudicotyledons</taxon>
        <taxon>Gunneridae</taxon>
        <taxon>Pentapetalae</taxon>
        <taxon>asterids</taxon>
        <taxon>lamiids</taxon>
        <taxon>Solanales</taxon>
        <taxon>Solanaceae</taxon>
        <taxon>Solanoideae</taxon>
        <taxon>Solaneae</taxon>
        <taxon>Solanum</taxon>
    </lineage>
</organism>
<sequence length="66" mass="7488">MGHARRLLKKEALVESFATLPDRGLLDSCDRYKMLALFHCLHIAQLHNIQPLEIEMDAQVATSPTE</sequence>
<gene>
    <name evidence="1" type="ORF">KY290_031178</name>
</gene>
<dbReference type="EMBL" id="JAIVGD010000023">
    <property type="protein sequence ID" value="KAH0743185.1"/>
    <property type="molecule type" value="Genomic_DNA"/>
</dbReference>
<comment type="caution">
    <text evidence="1">The sequence shown here is derived from an EMBL/GenBank/DDBJ whole genome shotgun (WGS) entry which is preliminary data.</text>
</comment>
<keyword evidence="2" id="KW-1185">Reference proteome</keyword>
<reference evidence="1 2" key="1">
    <citation type="journal article" date="2021" name="bioRxiv">
        <title>Chromosome-scale and haplotype-resolved genome assembly of a tetraploid potato cultivar.</title>
        <authorList>
            <person name="Sun H."/>
            <person name="Jiao W.-B."/>
            <person name="Krause K."/>
            <person name="Campoy J.A."/>
            <person name="Goel M."/>
            <person name="Folz-Donahue K."/>
            <person name="Kukat C."/>
            <person name="Huettel B."/>
            <person name="Schneeberger K."/>
        </authorList>
    </citation>
    <scope>NUCLEOTIDE SEQUENCE [LARGE SCALE GENOMIC DNA]</scope>
    <source>
        <strain evidence="1">SolTubOtavaFocal</strain>
        <tissue evidence="1">Leaves</tissue>
    </source>
</reference>
<evidence type="ECO:0000313" key="2">
    <source>
        <dbReference type="Proteomes" id="UP000826656"/>
    </source>
</evidence>
<accession>A0ABQ7U8F0</accession>
<evidence type="ECO:0000313" key="1">
    <source>
        <dbReference type="EMBL" id="KAH0743185.1"/>
    </source>
</evidence>
<proteinExistence type="predicted"/>